<dbReference type="VEuPathDB" id="CryptoDB:Vbra_2733"/>
<dbReference type="InterPro" id="IPR018712">
    <property type="entry name" value="Tle1-like_cat"/>
</dbReference>
<dbReference type="AlphaFoldDB" id="A0A0G4GQZ2"/>
<evidence type="ECO:0000259" key="1">
    <source>
        <dbReference type="Pfam" id="PF09994"/>
    </source>
</evidence>
<evidence type="ECO:0000313" key="3">
    <source>
        <dbReference type="Proteomes" id="UP000041254"/>
    </source>
</evidence>
<dbReference type="OrthoDB" id="10252687at2759"/>
<dbReference type="EMBL" id="CDMY01000769">
    <property type="protein sequence ID" value="CEM32881.1"/>
    <property type="molecule type" value="Genomic_DNA"/>
</dbReference>
<proteinExistence type="predicted"/>
<gene>
    <name evidence="2" type="ORF">Vbra_2733</name>
</gene>
<dbReference type="GO" id="GO:0070390">
    <property type="term" value="C:transcription export complex 2"/>
    <property type="evidence" value="ECO:0007669"/>
    <property type="project" value="TreeGrafter"/>
</dbReference>
<dbReference type="InterPro" id="IPR045114">
    <property type="entry name" value="Csn12-like"/>
</dbReference>
<sequence>MVVFHTRPEWLKWFIDNVKERKGDALSRAFTPERCLDQLRRLTERDVGLILREVERQMTKRVMEAFSAPIRAYFSMLAHVDSPTQLDTAVKEAVECVYKWLDIYEQADDDGFLIPTLVRLAATARKVALKADQYYKLETQDETGEEGRYMAEVVDRLRRGLSKVPLDRKRAGHIVITTQLVKSMTLADNMTAAAQQLKRDVPELDSRVPKGPSVEYAYYVGKIYLWMGRTKEAEERLTYAWRRCRSTHIKNNGIILKCLLLVRANLGRLPKPGILQQHGQPTLERVAEAVRKGNVREYNEGLNALERESLRDGTFLMLEHLRPLVHKTLCRRVYAYHRRRLVERQQMSGGPPPTAKEMNQMDIAMFHAAFGWQTDDPDFDADEMIGILANLIYLGHVKGYISYEHQKSVLAPQDPVKAEIDASLQAAETSELPGWLLSNVGQVWENIERSNPDLKVITQYFGGVGTEKLSLTLPERLGLSRPSVGGTIGLPLAKLRDSISAATGHSLTDSVIDAMLWLKGVKMTKKDRLFIFGFSRGTLQARLLQGLLYTFGLPTTSREMEYLRENKHSLIRWSAYTEPEGLGAAYMADESRRRPVWFMGLFDAVADTLTLTYNASSE</sequence>
<dbReference type="SMART" id="SM00753">
    <property type="entry name" value="PAM"/>
    <property type="match status" value="1"/>
</dbReference>
<dbReference type="Proteomes" id="UP000041254">
    <property type="component" value="Unassembled WGS sequence"/>
</dbReference>
<dbReference type="STRING" id="1169540.A0A0G4GQZ2"/>
<dbReference type="GO" id="GO:0000973">
    <property type="term" value="P:post-transcriptional tethering of RNA polymerase II gene DNA at nuclear periphery"/>
    <property type="evidence" value="ECO:0007669"/>
    <property type="project" value="TreeGrafter"/>
</dbReference>
<dbReference type="GO" id="GO:0006368">
    <property type="term" value="P:transcription elongation by RNA polymerase II"/>
    <property type="evidence" value="ECO:0007669"/>
    <property type="project" value="TreeGrafter"/>
</dbReference>
<name>A0A0G4GQZ2_VITBC</name>
<dbReference type="Pfam" id="PF09994">
    <property type="entry name" value="T6SS_Tle1-like_cat"/>
    <property type="match status" value="1"/>
</dbReference>
<protein>
    <recommendedName>
        <fullName evidence="1">T6SS Phospholipase effector Tle1-like catalytic domain-containing protein</fullName>
    </recommendedName>
</protein>
<dbReference type="PhylomeDB" id="A0A0G4GQZ2"/>
<dbReference type="GO" id="GO:0016973">
    <property type="term" value="P:poly(A)+ mRNA export from nucleus"/>
    <property type="evidence" value="ECO:0007669"/>
    <property type="project" value="TreeGrafter"/>
</dbReference>
<dbReference type="Gene3D" id="1.10.10.10">
    <property type="entry name" value="Winged helix-like DNA-binding domain superfamily/Winged helix DNA-binding domain"/>
    <property type="match status" value="1"/>
</dbReference>
<evidence type="ECO:0000313" key="2">
    <source>
        <dbReference type="EMBL" id="CEM32881.1"/>
    </source>
</evidence>
<dbReference type="PANTHER" id="PTHR12732:SF0">
    <property type="entry name" value="PCI DOMAIN-CONTAINING PROTEIN 2"/>
    <property type="match status" value="1"/>
</dbReference>
<organism evidence="2 3">
    <name type="scientific">Vitrella brassicaformis (strain CCMP3155)</name>
    <dbReference type="NCBI Taxonomy" id="1169540"/>
    <lineage>
        <taxon>Eukaryota</taxon>
        <taxon>Sar</taxon>
        <taxon>Alveolata</taxon>
        <taxon>Colpodellida</taxon>
        <taxon>Vitrellaceae</taxon>
        <taxon>Vitrella</taxon>
    </lineage>
</organism>
<dbReference type="InParanoid" id="A0A0G4GQZ2"/>
<dbReference type="OMA" id="TWAFNNC"/>
<feature type="domain" description="T6SS Phospholipase effector Tle1-like catalytic" evidence="1">
    <location>
        <begin position="436"/>
        <end position="607"/>
    </location>
</feature>
<reference evidence="2 3" key="1">
    <citation type="submission" date="2014-11" db="EMBL/GenBank/DDBJ databases">
        <authorList>
            <person name="Zhu J."/>
            <person name="Qi W."/>
            <person name="Song R."/>
        </authorList>
    </citation>
    <scope>NUCLEOTIDE SEQUENCE [LARGE SCALE GENOMIC DNA]</scope>
</reference>
<dbReference type="GO" id="GO:0003690">
    <property type="term" value="F:double-stranded DNA binding"/>
    <property type="evidence" value="ECO:0007669"/>
    <property type="project" value="InterPro"/>
</dbReference>
<dbReference type="InterPro" id="IPR036388">
    <property type="entry name" value="WH-like_DNA-bd_sf"/>
</dbReference>
<dbReference type="GO" id="GO:0003723">
    <property type="term" value="F:RNA binding"/>
    <property type="evidence" value="ECO:0007669"/>
    <property type="project" value="InterPro"/>
</dbReference>
<dbReference type="PANTHER" id="PTHR12732">
    <property type="entry name" value="UNCHARACTERIZED PROTEASOME COMPONENT REGION PCI-CONTAINING"/>
    <property type="match status" value="1"/>
</dbReference>
<accession>A0A0G4GQZ2</accession>
<dbReference type="FunCoup" id="A0A0G4GQZ2">
    <property type="interactions" value="382"/>
</dbReference>
<keyword evidence="3" id="KW-1185">Reference proteome</keyword>